<reference evidence="12 13" key="1">
    <citation type="submission" date="2018-05" db="EMBL/GenBank/DDBJ databases">
        <title>Draft Genome Sequences for a Diverse set of 7 Haemophilus Species.</title>
        <authorList>
            <person name="Nichols M."/>
            <person name="Topaz N."/>
            <person name="Wang X."/>
            <person name="Wang X."/>
            <person name="Boxrud D."/>
        </authorList>
    </citation>
    <scope>NUCLEOTIDE SEQUENCE [LARGE SCALE GENOMIC DNA]</scope>
    <source>
        <strain evidence="12 13">C2010039593</strain>
    </source>
</reference>
<dbReference type="GO" id="GO:0016989">
    <property type="term" value="F:sigma factor antagonist activity"/>
    <property type="evidence" value="ECO:0007669"/>
    <property type="project" value="InterPro"/>
</dbReference>
<evidence type="ECO:0000313" key="13">
    <source>
        <dbReference type="Proteomes" id="UP000253999"/>
    </source>
</evidence>
<dbReference type="Proteomes" id="UP000253999">
    <property type="component" value="Unassembled WGS sequence"/>
</dbReference>
<feature type="region of interest" description="Disordered" evidence="8">
    <location>
        <begin position="175"/>
        <end position="195"/>
    </location>
</feature>
<dbReference type="InterPro" id="IPR026279">
    <property type="entry name" value="RseA"/>
</dbReference>
<dbReference type="InterPro" id="IPR052383">
    <property type="entry name" value="Anti-sigma-E_RseA-like"/>
</dbReference>
<sequence length="195" mass="21805">MQQKETLSAYMDGQANGIEFADTLTNSPELKAKWASYHTIRNVMQGEEVLLGADFSAKIETLLENETIESIQEKPRGLMVKLKRWATPIMQAGIAASVCLVALVGVNMMNSTDEVAQTEPALQTMPFSNAVQAVSYNAPSKDLVTPEKLEQQQRRLDSLLQNYEIQRRTQNVTLTDEEKVKTQTSSTTTEKHLQK</sequence>
<dbReference type="GO" id="GO:0005886">
    <property type="term" value="C:plasma membrane"/>
    <property type="evidence" value="ECO:0007669"/>
    <property type="project" value="UniProtKB-SubCell"/>
</dbReference>
<protein>
    <recommendedName>
        <fullName evidence="7">Anti-sigma-E factor RseA</fullName>
    </recommendedName>
    <alternativeName>
        <fullName evidence="7">Regulator of SigE</fullName>
    </alternativeName>
    <alternativeName>
        <fullName evidence="7">Sigma-E anti-sigma factor RseA</fullName>
    </alternativeName>
    <alternativeName>
        <fullName evidence="7">Sigma-E factor negative regulatory protein</fullName>
    </alternativeName>
</protein>
<proteinExistence type="inferred from homology"/>
<evidence type="ECO:0000256" key="8">
    <source>
        <dbReference type="SAM" id="MobiDB-lite"/>
    </source>
</evidence>
<keyword evidence="7" id="KW-0997">Cell inner membrane</keyword>
<evidence type="ECO:0000256" key="7">
    <source>
        <dbReference type="PIRNR" id="PIRNR016938"/>
    </source>
</evidence>
<dbReference type="STRING" id="735.B0185_01120"/>
<evidence type="ECO:0000256" key="6">
    <source>
        <dbReference type="ARBA" id="ARBA00023136"/>
    </source>
</evidence>
<evidence type="ECO:0000259" key="11">
    <source>
        <dbReference type="Pfam" id="PF03873"/>
    </source>
</evidence>
<dbReference type="AlphaFoldDB" id="A0A369ZCK6"/>
<feature type="domain" description="Anti sigma-E protein RseA N-terminal" evidence="10">
    <location>
        <begin position="1"/>
        <end position="72"/>
    </location>
</feature>
<evidence type="ECO:0000256" key="2">
    <source>
        <dbReference type="ARBA" id="ARBA00005837"/>
    </source>
</evidence>
<dbReference type="EMBL" id="QEQD01000005">
    <property type="protein sequence ID" value="RDF03987.1"/>
    <property type="molecule type" value="Genomic_DNA"/>
</dbReference>
<dbReference type="InterPro" id="IPR036147">
    <property type="entry name" value="Anti-sigma_E_RseA_N_sf"/>
</dbReference>
<keyword evidence="3 7" id="KW-1003">Cell membrane</keyword>
<evidence type="ECO:0000256" key="1">
    <source>
        <dbReference type="ARBA" id="ARBA00004162"/>
    </source>
</evidence>
<dbReference type="PANTHER" id="PTHR38104">
    <property type="match status" value="1"/>
</dbReference>
<evidence type="ECO:0000256" key="5">
    <source>
        <dbReference type="ARBA" id="ARBA00022989"/>
    </source>
</evidence>
<organism evidence="12 13">
    <name type="scientific">Haemophilus parahaemolyticus</name>
    <dbReference type="NCBI Taxonomy" id="735"/>
    <lineage>
        <taxon>Bacteria</taxon>
        <taxon>Pseudomonadati</taxon>
        <taxon>Pseudomonadota</taxon>
        <taxon>Gammaproteobacteria</taxon>
        <taxon>Pasteurellales</taxon>
        <taxon>Pasteurellaceae</taxon>
        <taxon>Haemophilus</taxon>
    </lineage>
</organism>
<dbReference type="InterPro" id="IPR005573">
    <property type="entry name" value="Anti-sigma_E_RseA_C"/>
</dbReference>
<dbReference type="Pfam" id="PF03872">
    <property type="entry name" value="RseA_N"/>
    <property type="match status" value="1"/>
</dbReference>
<dbReference type="PANTHER" id="PTHR38104:SF1">
    <property type="entry name" value="ANTI-SIGMA-E FACTOR RSEA"/>
    <property type="match status" value="1"/>
</dbReference>
<comment type="function">
    <text evidence="7">An anti-sigma factor for extracytoplasmic function (ECF) sigma factor sigma-E (RpoE). ECF sigma factors are held in an inactive form by an anti-sigma factor until released by regulated intramembrane proteolysis (RIP). RIP occurs when an extracytoplasmic signal triggers a concerted proteolytic cascade to transmit information and elicit cellular responses. The membrane-spanning regulatory substrate protein is first cut periplasmically (site-1 protease, S1P, DegS), then within the membrane itself (site-2 protease, S2P, RseP), while cytoplasmic proteases finish degrading the anti-sigma factor, liberating sigma-E.</text>
</comment>
<comment type="caution">
    <text evidence="12">The sequence shown here is derived from an EMBL/GenBank/DDBJ whole genome shotgun (WGS) entry which is preliminary data.</text>
</comment>
<keyword evidence="6 7" id="KW-0472">Membrane</keyword>
<dbReference type="Gene3D" id="1.10.10.880">
    <property type="entry name" value="Anti sigma-E protein RseA, N-terminal domain"/>
    <property type="match status" value="1"/>
</dbReference>
<name>A0A369ZCK6_HAEPH</name>
<comment type="subunit">
    <text evidence="7">Interacts 1:1 with ECF RNA polymerase sigma-E (RpoE); this inhibits the interaction of sigma-E with the RNA polymerase catalytic core and leads to a decreased expression of sigma-E-regulated genes. Interacts with RseB.</text>
</comment>
<accession>A0A369ZCK6</accession>
<dbReference type="Pfam" id="PF03873">
    <property type="entry name" value="RseA_C"/>
    <property type="match status" value="1"/>
</dbReference>
<keyword evidence="5 9" id="KW-1133">Transmembrane helix</keyword>
<evidence type="ECO:0000256" key="9">
    <source>
        <dbReference type="SAM" id="Phobius"/>
    </source>
</evidence>
<dbReference type="RefSeq" id="WP_111312977.1">
    <property type="nucleotide sequence ID" value="NZ_CAUPAH010000017.1"/>
</dbReference>
<evidence type="ECO:0000259" key="10">
    <source>
        <dbReference type="Pfam" id="PF03872"/>
    </source>
</evidence>
<gene>
    <name evidence="12" type="ORF">DPV98_05505</name>
</gene>
<feature type="domain" description="Anti sigma-E protein RseA C-terminal" evidence="11">
    <location>
        <begin position="119"/>
        <end position="168"/>
    </location>
</feature>
<evidence type="ECO:0000313" key="12">
    <source>
        <dbReference type="EMBL" id="RDF03987.1"/>
    </source>
</evidence>
<dbReference type="PIRSF" id="PIRSF016938">
    <property type="entry name" value="RseA"/>
    <property type="match status" value="1"/>
</dbReference>
<feature type="transmembrane region" description="Helical" evidence="9">
    <location>
        <begin position="89"/>
        <end position="109"/>
    </location>
</feature>
<comment type="subcellular location">
    <subcellularLocation>
        <location evidence="7">Cell inner membrane</location>
    </subcellularLocation>
    <subcellularLocation>
        <location evidence="1">Cell membrane</location>
        <topology evidence="1">Single-pass membrane protein</topology>
    </subcellularLocation>
</comment>
<dbReference type="SUPFAM" id="SSF89069">
    <property type="entry name" value="N-terminal, cytoplasmic domain of anti-sigmaE factor RseA"/>
    <property type="match status" value="1"/>
</dbReference>
<evidence type="ECO:0000256" key="3">
    <source>
        <dbReference type="ARBA" id="ARBA00022475"/>
    </source>
</evidence>
<dbReference type="InterPro" id="IPR005572">
    <property type="entry name" value="Anti-sigma_E_RseA_N"/>
</dbReference>
<evidence type="ECO:0000256" key="4">
    <source>
        <dbReference type="ARBA" id="ARBA00022692"/>
    </source>
</evidence>
<comment type="similarity">
    <text evidence="2 7">Belongs to the RseA family.</text>
</comment>
<keyword evidence="4 9" id="KW-0812">Transmembrane</keyword>
<dbReference type="CDD" id="cd16328">
    <property type="entry name" value="RseA_N"/>
    <property type="match status" value="1"/>
</dbReference>